<dbReference type="RefSeq" id="XP_028875380.1">
    <property type="nucleotide sequence ID" value="XM_029018043.1"/>
</dbReference>
<keyword evidence="7" id="KW-1185">Reference proteome</keyword>
<dbReference type="GO" id="GO:0006508">
    <property type="term" value="P:proteolysis"/>
    <property type="evidence" value="ECO:0007669"/>
    <property type="project" value="UniProtKB-KW"/>
</dbReference>
<dbReference type="InterPro" id="IPR019103">
    <property type="entry name" value="Peptidase_aspartic_DDI1-type"/>
</dbReference>
<dbReference type="Gene3D" id="2.40.70.10">
    <property type="entry name" value="Acid Proteases"/>
    <property type="match status" value="1"/>
</dbReference>
<dbReference type="OrthoDB" id="1047367at2759"/>
<dbReference type="InterPro" id="IPR009060">
    <property type="entry name" value="UBA-like_sf"/>
</dbReference>
<dbReference type="CDD" id="cd05479">
    <property type="entry name" value="RP_DDI"/>
    <property type="match status" value="1"/>
</dbReference>
<evidence type="ECO:0000259" key="5">
    <source>
        <dbReference type="PROSITE" id="PS50030"/>
    </source>
</evidence>
<dbReference type="EMBL" id="LRBP01000012">
    <property type="protein sequence ID" value="OII74187.1"/>
    <property type="molecule type" value="Genomic_DNA"/>
</dbReference>
<dbReference type="SMART" id="SM00165">
    <property type="entry name" value="UBA"/>
    <property type="match status" value="1"/>
</dbReference>
<comment type="similarity">
    <text evidence="1">Belongs to the DDI1 family.</text>
</comment>
<dbReference type="Gene3D" id="1.10.8.10">
    <property type="entry name" value="DNA helicase RuvA subunit, C-terminal domain"/>
    <property type="match status" value="1"/>
</dbReference>
<dbReference type="SUPFAM" id="SSF54236">
    <property type="entry name" value="Ubiquitin-like"/>
    <property type="match status" value="1"/>
</dbReference>
<comment type="caution">
    <text evidence="6">The sequence shown here is derived from an EMBL/GenBank/DDBJ whole genome shotgun (WGS) entry which is preliminary data.</text>
</comment>
<dbReference type="AlphaFoldDB" id="A0A1J4ML68"/>
<dbReference type="SUPFAM" id="SSF50630">
    <property type="entry name" value="Acid proteases"/>
    <property type="match status" value="1"/>
</dbReference>
<name>A0A1J4ML68_9CRYT</name>
<keyword evidence="4" id="KW-0378">Hydrolase</keyword>
<dbReference type="Proteomes" id="UP000186176">
    <property type="component" value="Unassembled WGS sequence"/>
</dbReference>
<feature type="domain" description="UBA" evidence="5">
    <location>
        <begin position="339"/>
        <end position="379"/>
    </location>
</feature>
<evidence type="ECO:0000256" key="1">
    <source>
        <dbReference type="ARBA" id="ARBA00009136"/>
    </source>
</evidence>
<keyword evidence="2" id="KW-0645">Protease</keyword>
<dbReference type="VEuPathDB" id="CryptoDB:cubi_01031"/>
<dbReference type="InterPro" id="IPR029071">
    <property type="entry name" value="Ubiquitin-like_domsf"/>
</dbReference>
<sequence>MKVNVLFNPTGELISLEIHKETTVEVLKSLIEIEFNLDNSKNYELSIEGNTLQDDDIALSKVLNKDSIFIVSEKSSQSAVNSLNFSSNYSENLIQTLSSQLFTKIKEDQSLKLLYCSKSNEYKDAIDKDDIQKFTELVKNDYFAGNLNSMSSGSSSYMYNLDPLSPEYQRLIEEQVRKQNVEENLILAQDHLPESFAQVHMLYINVEVNGHSIKAFVDSGAQTTIMSKKCAEKCNLLRLIDYRFSGIAQGVGISKIVGKIHVAQMKIGNSFFPFSITVLEENRVDFLFGLDLLKRYQCCIDLNQNLLTIGNEKVEFLSESEINSEMNLIESNNTTNDQCFDEEKKLQLLSLGFSETQVINALKAANGNTELAASLLFSNENI</sequence>
<protein>
    <recommendedName>
        <fullName evidence="5">UBA domain-containing protein</fullName>
    </recommendedName>
</protein>
<dbReference type="PANTHER" id="PTHR15397">
    <property type="entry name" value="SODIUM-GLUCOSE COTRANSPORTER REGULATORY PROTEIN -RELATED"/>
    <property type="match status" value="1"/>
</dbReference>
<dbReference type="GeneID" id="39977822"/>
<dbReference type="Pfam" id="PF00627">
    <property type="entry name" value="UBA"/>
    <property type="match status" value="1"/>
</dbReference>
<dbReference type="SUPFAM" id="SSF46934">
    <property type="entry name" value="UBA-like"/>
    <property type="match status" value="1"/>
</dbReference>
<dbReference type="InterPro" id="IPR015940">
    <property type="entry name" value="UBA"/>
</dbReference>
<evidence type="ECO:0000256" key="2">
    <source>
        <dbReference type="ARBA" id="ARBA00022670"/>
    </source>
</evidence>
<gene>
    <name evidence="6" type="ORF">cubi_01031</name>
</gene>
<organism evidence="6 7">
    <name type="scientific">Cryptosporidium ubiquitum</name>
    <dbReference type="NCBI Taxonomy" id="857276"/>
    <lineage>
        <taxon>Eukaryota</taxon>
        <taxon>Sar</taxon>
        <taxon>Alveolata</taxon>
        <taxon>Apicomplexa</taxon>
        <taxon>Conoidasida</taxon>
        <taxon>Coccidia</taxon>
        <taxon>Eucoccidiorida</taxon>
        <taxon>Eimeriorina</taxon>
        <taxon>Cryptosporidiidae</taxon>
        <taxon>Cryptosporidium</taxon>
    </lineage>
</organism>
<dbReference type="GO" id="GO:0004190">
    <property type="term" value="F:aspartic-type endopeptidase activity"/>
    <property type="evidence" value="ECO:0007669"/>
    <property type="project" value="UniProtKB-KW"/>
</dbReference>
<dbReference type="PANTHER" id="PTHR15397:SF3">
    <property type="entry name" value="DNA DAMAGE INDUCIBLE 1 HOMOLOG 2"/>
    <property type="match status" value="1"/>
</dbReference>
<proteinExistence type="inferred from homology"/>
<dbReference type="CDD" id="cd14309">
    <property type="entry name" value="UBA_scDdi1_like"/>
    <property type="match status" value="1"/>
</dbReference>
<evidence type="ECO:0000256" key="3">
    <source>
        <dbReference type="ARBA" id="ARBA00022750"/>
    </source>
</evidence>
<evidence type="ECO:0000256" key="4">
    <source>
        <dbReference type="ARBA" id="ARBA00022801"/>
    </source>
</evidence>
<dbReference type="Pfam" id="PF09668">
    <property type="entry name" value="Asp_protease"/>
    <property type="match status" value="1"/>
</dbReference>
<accession>A0A1J4ML68</accession>
<keyword evidence="3" id="KW-0064">Aspartyl protease</keyword>
<evidence type="ECO:0000313" key="6">
    <source>
        <dbReference type="EMBL" id="OII74187.1"/>
    </source>
</evidence>
<dbReference type="PROSITE" id="PS50030">
    <property type="entry name" value="UBA"/>
    <property type="match status" value="1"/>
</dbReference>
<reference evidence="6 7" key="1">
    <citation type="submission" date="2016-10" db="EMBL/GenBank/DDBJ databases">
        <title>Reductive evolution of mitochondrial metabolism and differential evolution of invasion-related proteins in Cryptosporidium.</title>
        <authorList>
            <person name="Liu S."/>
            <person name="Roellig D.M."/>
            <person name="Guo Y."/>
            <person name="Li N."/>
            <person name="Frace M.A."/>
            <person name="Tang K."/>
            <person name="Zhang L."/>
            <person name="Feng Y."/>
            <person name="Xiao L."/>
        </authorList>
    </citation>
    <scope>NUCLEOTIDE SEQUENCE [LARGE SCALE GENOMIC DNA]</scope>
    <source>
        <strain evidence="6">39726</strain>
    </source>
</reference>
<evidence type="ECO:0000313" key="7">
    <source>
        <dbReference type="Proteomes" id="UP000186176"/>
    </source>
</evidence>
<dbReference type="InterPro" id="IPR021109">
    <property type="entry name" value="Peptidase_aspartic_dom_sf"/>
</dbReference>